<dbReference type="AlphaFoldDB" id="A0A8J2Z9N8"/>
<sequence>MTLATPRTGSAAPDLPGRMPESRDEGRRPRPAARSPIAPAAALALAALAGGALMAAAYAQPATEPDARQATAQQQALQAQEQILAFRRCMEHARIRREAERRGLSPAEICTALASLGLQQR</sequence>
<gene>
    <name evidence="3" type="ORF">GCM10010964_10530</name>
</gene>
<comment type="caution">
    <text evidence="3">The sequence shown here is derived from an EMBL/GenBank/DDBJ whole genome shotgun (WGS) entry which is preliminary data.</text>
</comment>
<protein>
    <submittedName>
        <fullName evidence="3">Uncharacterized protein</fullName>
    </submittedName>
</protein>
<dbReference type="Proteomes" id="UP000597507">
    <property type="component" value="Unassembled WGS sequence"/>
</dbReference>
<dbReference type="RefSeq" id="WP_188898932.1">
    <property type="nucleotide sequence ID" value="NZ_BMKS01000002.1"/>
</dbReference>
<evidence type="ECO:0000256" key="2">
    <source>
        <dbReference type="SAM" id="Phobius"/>
    </source>
</evidence>
<dbReference type="EMBL" id="BMKS01000002">
    <property type="protein sequence ID" value="GGG24314.1"/>
    <property type="molecule type" value="Genomic_DNA"/>
</dbReference>
<feature type="region of interest" description="Disordered" evidence="1">
    <location>
        <begin position="1"/>
        <end position="35"/>
    </location>
</feature>
<reference evidence="3 4" key="1">
    <citation type="journal article" date="2014" name="Int. J. Syst. Evol. Microbiol.">
        <title>Complete genome sequence of Corynebacterium casei LMG S-19264T (=DSM 44701T), isolated from a smear-ripened cheese.</title>
        <authorList>
            <consortium name="US DOE Joint Genome Institute (JGI-PGF)"/>
            <person name="Walter F."/>
            <person name="Albersmeier A."/>
            <person name="Kalinowski J."/>
            <person name="Ruckert C."/>
        </authorList>
    </citation>
    <scope>NUCLEOTIDE SEQUENCE [LARGE SCALE GENOMIC DNA]</scope>
    <source>
        <strain evidence="3 4">CGMCC 1.16330</strain>
    </source>
</reference>
<name>A0A8J2Z9N8_9PROT</name>
<evidence type="ECO:0000313" key="3">
    <source>
        <dbReference type="EMBL" id="GGG24314.1"/>
    </source>
</evidence>
<proteinExistence type="predicted"/>
<evidence type="ECO:0000256" key="1">
    <source>
        <dbReference type="SAM" id="MobiDB-lite"/>
    </source>
</evidence>
<keyword evidence="2" id="KW-0812">Transmembrane</keyword>
<keyword evidence="2" id="KW-1133">Transmembrane helix</keyword>
<organism evidence="3 4">
    <name type="scientific">Caldovatus sediminis</name>
    <dbReference type="NCBI Taxonomy" id="2041189"/>
    <lineage>
        <taxon>Bacteria</taxon>
        <taxon>Pseudomonadati</taxon>
        <taxon>Pseudomonadota</taxon>
        <taxon>Alphaproteobacteria</taxon>
        <taxon>Acetobacterales</taxon>
        <taxon>Roseomonadaceae</taxon>
        <taxon>Caldovatus</taxon>
    </lineage>
</organism>
<feature type="transmembrane region" description="Helical" evidence="2">
    <location>
        <begin position="37"/>
        <end position="59"/>
    </location>
</feature>
<accession>A0A8J2Z9N8</accession>
<keyword evidence="2" id="KW-0472">Membrane</keyword>
<keyword evidence="4" id="KW-1185">Reference proteome</keyword>
<evidence type="ECO:0000313" key="4">
    <source>
        <dbReference type="Proteomes" id="UP000597507"/>
    </source>
</evidence>